<dbReference type="PANTHER" id="PTHR40083">
    <property type="entry name" value="UPF0122 PROTEIN CBO2450/CLC_2298"/>
    <property type="match status" value="1"/>
</dbReference>
<evidence type="ECO:0000313" key="5">
    <source>
        <dbReference type="Proteomes" id="UP000050909"/>
    </source>
</evidence>
<dbReference type="InterPro" id="IPR007394">
    <property type="entry name" value="UPF0122"/>
</dbReference>
<dbReference type="RefSeq" id="WP_054744903.1">
    <property type="nucleotide sequence ID" value="NZ_AZCV01000001.1"/>
</dbReference>
<organism evidence="4 5">
    <name type="scientific">Amylolactobacillus amylotrophicus DSM 20534</name>
    <dbReference type="NCBI Taxonomy" id="1423722"/>
    <lineage>
        <taxon>Bacteria</taxon>
        <taxon>Bacillati</taxon>
        <taxon>Bacillota</taxon>
        <taxon>Bacilli</taxon>
        <taxon>Lactobacillales</taxon>
        <taxon>Lactobacillaceae</taxon>
        <taxon>Amylolactobacillus</taxon>
    </lineage>
</organism>
<evidence type="ECO:0000256" key="1">
    <source>
        <dbReference type="ARBA" id="ARBA00008720"/>
    </source>
</evidence>
<gene>
    <name evidence="4" type="ORF">FC62_GL000065</name>
</gene>
<dbReference type="Pfam" id="PF04297">
    <property type="entry name" value="UPF0122"/>
    <property type="match status" value="1"/>
</dbReference>
<dbReference type="InterPro" id="IPR013324">
    <property type="entry name" value="RNA_pol_sigma_r3/r4-like"/>
</dbReference>
<accession>A0A0R1GWI3</accession>
<comment type="function">
    <text evidence="2 3">Might take part in the signal recognition particle (SRP) pathway. This is inferred from the conservation of its genetic proximity to ftsY/ffh. May be a regulatory protein.</text>
</comment>
<reference evidence="4 5" key="1">
    <citation type="journal article" date="2015" name="Genome Announc.">
        <title>Expanding the biotechnology potential of lactobacilli through comparative genomics of 213 strains and associated genera.</title>
        <authorList>
            <person name="Sun Z."/>
            <person name="Harris H.M."/>
            <person name="McCann A."/>
            <person name="Guo C."/>
            <person name="Argimon S."/>
            <person name="Zhang W."/>
            <person name="Yang X."/>
            <person name="Jeffery I.B."/>
            <person name="Cooney J.C."/>
            <person name="Kagawa T.F."/>
            <person name="Liu W."/>
            <person name="Song Y."/>
            <person name="Salvetti E."/>
            <person name="Wrobel A."/>
            <person name="Rasinkangas P."/>
            <person name="Parkhill J."/>
            <person name="Rea M.C."/>
            <person name="O'Sullivan O."/>
            <person name="Ritari J."/>
            <person name="Douillard F.P."/>
            <person name="Paul Ross R."/>
            <person name="Yang R."/>
            <person name="Briner A.E."/>
            <person name="Felis G.E."/>
            <person name="de Vos W.M."/>
            <person name="Barrangou R."/>
            <person name="Klaenhammer T.R."/>
            <person name="Caufield P.W."/>
            <person name="Cui Y."/>
            <person name="Zhang H."/>
            <person name="O'Toole P.W."/>
        </authorList>
    </citation>
    <scope>NUCLEOTIDE SEQUENCE [LARGE SCALE GENOMIC DNA]</scope>
    <source>
        <strain evidence="4 5">DSM 20534</strain>
    </source>
</reference>
<dbReference type="AlphaFoldDB" id="A0A0R1GWI3"/>
<proteinExistence type="inferred from homology"/>
<dbReference type="PATRIC" id="fig|1423722.3.peg.65"/>
<keyword evidence="5" id="KW-1185">Reference proteome</keyword>
<name>A0A0R1GWI3_9LACO</name>
<protein>
    <recommendedName>
        <fullName evidence="3">UPF0122 protein FC62_GL000065</fullName>
    </recommendedName>
</protein>
<evidence type="ECO:0000256" key="3">
    <source>
        <dbReference type="HAMAP-Rule" id="MF_00245"/>
    </source>
</evidence>
<dbReference type="NCBIfam" id="NF045758">
    <property type="entry name" value="YlxM"/>
    <property type="match status" value="1"/>
</dbReference>
<dbReference type="InterPro" id="IPR036388">
    <property type="entry name" value="WH-like_DNA-bd_sf"/>
</dbReference>
<evidence type="ECO:0000256" key="2">
    <source>
        <dbReference type="ARBA" id="ARBA00024764"/>
    </source>
</evidence>
<dbReference type="Gene3D" id="1.10.10.10">
    <property type="entry name" value="Winged helix-like DNA-binding domain superfamily/Winged helix DNA-binding domain"/>
    <property type="match status" value="1"/>
</dbReference>
<evidence type="ECO:0000313" key="4">
    <source>
        <dbReference type="EMBL" id="KRK38382.1"/>
    </source>
</evidence>
<sequence length="112" mass="13018">MKIEKNERLTQLFGFYGILLTDIQQQYFSDYYFADLSLAEIAENSSVSRQAIFDNLKRTVKLLEDYEAKLKLAAHFTQIDEGLDVVLAKLEQHELESATTEVRKIKKIIEEN</sequence>
<comment type="caution">
    <text evidence="4">The sequence shown here is derived from an EMBL/GenBank/DDBJ whole genome shotgun (WGS) entry which is preliminary data.</text>
</comment>
<dbReference type="SUPFAM" id="SSF88659">
    <property type="entry name" value="Sigma3 and sigma4 domains of RNA polymerase sigma factors"/>
    <property type="match status" value="1"/>
</dbReference>
<dbReference type="Proteomes" id="UP000050909">
    <property type="component" value="Unassembled WGS sequence"/>
</dbReference>
<dbReference type="EMBL" id="AZCV01000001">
    <property type="protein sequence ID" value="KRK38382.1"/>
    <property type="molecule type" value="Genomic_DNA"/>
</dbReference>
<dbReference type="HAMAP" id="MF_00245">
    <property type="entry name" value="UPF0122"/>
    <property type="match status" value="1"/>
</dbReference>
<dbReference type="PANTHER" id="PTHR40083:SF1">
    <property type="entry name" value="UPF0122 PROTEIN YLXM"/>
    <property type="match status" value="1"/>
</dbReference>
<comment type="similarity">
    <text evidence="1 3">Belongs to the UPF0122 family.</text>
</comment>
<dbReference type="InterPro" id="IPR054831">
    <property type="entry name" value="UPF0122_fam_protein"/>
</dbReference>